<dbReference type="PRINTS" id="PR00449">
    <property type="entry name" value="RASTRNSFRMNG"/>
</dbReference>
<proteinExistence type="predicted"/>
<dbReference type="PANTHER" id="PTHR47979">
    <property type="entry name" value="DRAB11-RELATED"/>
    <property type="match status" value="1"/>
</dbReference>
<evidence type="ECO:0000313" key="2">
    <source>
        <dbReference type="EMBL" id="CAC5425578.1"/>
    </source>
</evidence>
<dbReference type="GO" id="GO:0003924">
    <property type="term" value="F:GTPase activity"/>
    <property type="evidence" value="ECO:0007669"/>
    <property type="project" value="InterPro"/>
</dbReference>
<keyword evidence="3" id="KW-1185">Reference proteome</keyword>
<dbReference type="Gene3D" id="3.60.10.10">
    <property type="entry name" value="Endonuclease/exonuclease/phosphatase"/>
    <property type="match status" value="1"/>
</dbReference>
<evidence type="ECO:0000313" key="3">
    <source>
        <dbReference type="Proteomes" id="UP000507470"/>
    </source>
</evidence>
<dbReference type="SUPFAM" id="SSF56219">
    <property type="entry name" value="DNase I-like"/>
    <property type="match status" value="1"/>
</dbReference>
<organism evidence="2 3">
    <name type="scientific">Mytilus coruscus</name>
    <name type="common">Sea mussel</name>
    <dbReference type="NCBI Taxonomy" id="42192"/>
    <lineage>
        <taxon>Eukaryota</taxon>
        <taxon>Metazoa</taxon>
        <taxon>Spiralia</taxon>
        <taxon>Lophotrochozoa</taxon>
        <taxon>Mollusca</taxon>
        <taxon>Bivalvia</taxon>
        <taxon>Autobranchia</taxon>
        <taxon>Pteriomorphia</taxon>
        <taxon>Mytilida</taxon>
        <taxon>Mytiloidea</taxon>
        <taxon>Mytilidae</taxon>
        <taxon>Mytilinae</taxon>
        <taxon>Mytilus</taxon>
    </lineage>
</organism>
<dbReference type="EMBL" id="CACVKT020010252">
    <property type="protein sequence ID" value="CAC5425578.1"/>
    <property type="molecule type" value="Genomic_DNA"/>
</dbReference>
<dbReference type="AlphaFoldDB" id="A0A6J8EY33"/>
<reference evidence="2 3" key="1">
    <citation type="submission" date="2020-06" db="EMBL/GenBank/DDBJ databases">
        <authorList>
            <person name="Li R."/>
            <person name="Bekaert M."/>
        </authorList>
    </citation>
    <scope>NUCLEOTIDE SEQUENCE [LARGE SCALE GENOMIC DNA]</scope>
    <source>
        <strain evidence="3">wild</strain>
    </source>
</reference>
<dbReference type="InterPro" id="IPR036691">
    <property type="entry name" value="Endo/exonu/phosph_ase_sf"/>
</dbReference>
<dbReference type="PROSITE" id="PS51419">
    <property type="entry name" value="RAB"/>
    <property type="match status" value="1"/>
</dbReference>
<dbReference type="SMART" id="SM00175">
    <property type="entry name" value="RAB"/>
    <property type="match status" value="1"/>
</dbReference>
<dbReference type="InterPro" id="IPR005135">
    <property type="entry name" value="Endo/exonuclease/phosphatase"/>
</dbReference>
<dbReference type="InterPro" id="IPR001806">
    <property type="entry name" value="Small_GTPase"/>
</dbReference>
<dbReference type="Proteomes" id="UP000507470">
    <property type="component" value="Unassembled WGS sequence"/>
</dbReference>
<dbReference type="Gene3D" id="3.40.50.300">
    <property type="entry name" value="P-loop containing nucleotide triphosphate hydrolases"/>
    <property type="match status" value="1"/>
</dbReference>
<dbReference type="InterPro" id="IPR050209">
    <property type="entry name" value="Rab_GTPases_membrane_traffic"/>
</dbReference>
<dbReference type="Pfam" id="PF14529">
    <property type="entry name" value="Exo_endo_phos_2"/>
    <property type="match status" value="1"/>
</dbReference>
<name>A0A6J8EY33_MYTCO</name>
<dbReference type="GO" id="GO:0005525">
    <property type="term" value="F:GTP binding"/>
    <property type="evidence" value="ECO:0007669"/>
    <property type="project" value="InterPro"/>
</dbReference>
<dbReference type="InterPro" id="IPR027417">
    <property type="entry name" value="P-loop_NTPase"/>
</dbReference>
<sequence length="323" mass="36502">MGDSYDYLFKIILVGDNDVGKTSFVRRFTTGHFQRDCKATLGVDFTVQTIQLDGKIVKPSPLDTCITVNTMMLNMRDTRRGHQRSLTDKGQTGHVGQNHKINNNKQLNCGIFCVCETCLVGNNKFDIEGYTVYGHNRLVTHLKAKRGSGGVGIFIKSSIGDQYKVKILDKSVEGILWLNYDNEQETFCVCVCYLPPRGSSRSNDPEQFYANLINQVYMYQNIGHMYIVGDFNLRCSDISDFIEGVDDVTPREVIDYNSNANGDLLIDFLVDCNLCMLNGRKGKQDFRCISKPGKSVVDFIITTHENIHMCTNFDVRIMSDITN</sequence>
<gene>
    <name evidence="2" type="ORF">MCOR_57381</name>
</gene>
<evidence type="ECO:0000259" key="1">
    <source>
        <dbReference type="Pfam" id="PF14529"/>
    </source>
</evidence>
<feature type="domain" description="Endonuclease/exonuclease/phosphatase" evidence="1">
    <location>
        <begin position="188"/>
        <end position="320"/>
    </location>
</feature>
<protein>
    <submittedName>
        <fullName evidence="2">RAB19</fullName>
    </submittedName>
</protein>
<dbReference type="SUPFAM" id="SSF52540">
    <property type="entry name" value="P-loop containing nucleoside triphosphate hydrolases"/>
    <property type="match status" value="1"/>
</dbReference>
<dbReference type="Pfam" id="PF00071">
    <property type="entry name" value="Ras"/>
    <property type="match status" value="1"/>
</dbReference>
<accession>A0A6J8EY33</accession>